<keyword evidence="2" id="KW-1185">Reference proteome</keyword>
<gene>
    <name evidence="1" type="ORF">SAMN02745243_01608</name>
</gene>
<proteinExistence type="predicted"/>
<reference evidence="1 2" key="1">
    <citation type="submission" date="2016-11" db="EMBL/GenBank/DDBJ databases">
        <authorList>
            <person name="Jaros S."/>
            <person name="Januszkiewicz K."/>
            <person name="Wedrychowicz H."/>
        </authorList>
    </citation>
    <scope>NUCLEOTIDE SEQUENCE [LARGE SCALE GENOMIC DNA]</scope>
    <source>
        <strain evidence="1 2">DSM 15480</strain>
    </source>
</reference>
<name>A0A1M6MV48_9FIRM</name>
<dbReference type="STRING" id="1121950.SAMN02745243_01608"/>
<organism evidence="1 2">
    <name type="scientific">Hespellia stercorisuis DSM 15480</name>
    <dbReference type="NCBI Taxonomy" id="1121950"/>
    <lineage>
        <taxon>Bacteria</taxon>
        <taxon>Bacillati</taxon>
        <taxon>Bacillota</taxon>
        <taxon>Clostridia</taxon>
        <taxon>Lachnospirales</taxon>
        <taxon>Lachnospiraceae</taxon>
        <taxon>Hespellia</taxon>
    </lineage>
</organism>
<dbReference type="Proteomes" id="UP000184301">
    <property type="component" value="Unassembled WGS sequence"/>
</dbReference>
<dbReference type="AlphaFoldDB" id="A0A1M6MV48"/>
<protein>
    <submittedName>
        <fullName evidence="1">Uncharacterized protein</fullName>
    </submittedName>
</protein>
<dbReference type="EMBL" id="FQZY01000020">
    <property type="protein sequence ID" value="SHJ87296.1"/>
    <property type="molecule type" value="Genomic_DNA"/>
</dbReference>
<evidence type="ECO:0000313" key="2">
    <source>
        <dbReference type="Proteomes" id="UP000184301"/>
    </source>
</evidence>
<accession>A0A1M6MV48</accession>
<evidence type="ECO:0000313" key="1">
    <source>
        <dbReference type="EMBL" id="SHJ87296.1"/>
    </source>
</evidence>
<sequence>MILKKPKKTKRRKKHKASVLHTRDGTCYLCMKEDKYRIYQVVHEHHIFGGPNRVLSEEDGLKVYLCLAHHLDGPGAVHNNRTVMDRLHEDGQRAYERDHTRQQFMERYGRNYLDEEKDEPAAVVQDDAPGFMFLDNKCQGCFGAANNDCRYCEEIRNGQERPNTDL</sequence>
<dbReference type="RefSeq" id="WP_073108120.1">
    <property type="nucleotide sequence ID" value="NZ_FQZY01000020.1"/>
</dbReference>